<evidence type="ECO:0000313" key="3">
    <source>
        <dbReference type="Proteomes" id="UP000252004"/>
    </source>
</evidence>
<reference evidence="2 3" key="1">
    <citation type="submission" date="2018-01" db="EMBL/GenBank/DDBJ databases">
        <title>Draft genome Sequence of streptomyces globosus LZH-48.</title>
        <authorList>
            <person name="Ran K."/>
            <person name="Li Z."/>
            <person name="Wei S."/>
            <person name="Dong R."/>
        </authorList>
    </citation>
    <scope>NUCLEOTIDE SEQUENCE [LARGE SCALE GENOMIC DNA]</scope>
    <source>
        <strain evidence="2 3">LZH-48</strain>
        <plasmid evidence="2 3">unnamed2</plasmid>
    </source>
</reference>
<accession>A0A344UB78</accession>
<geneLocation type="plasmid" evidence="2 3">
    <name>unnamed2</name>
</geneLocation>
<feature type="compositionally biased region" description="Pro residues" evidence="1">
    <location>
        <begin position="52"/>
        <end position="64"/>
    </location>
</feature>
<protein>
    <submittedName>
        <fullName evidence="2">Uncharacterized protein</fullName>
    </submittedName>
</protein>
<feature type="compositionally biased region" description="Basic and acidic residues" evidence="1">
    <location>
        <begin position="137"/>
        <end position="151"/>
    </location>
</feature>
<dbReference type="OrthoDB" id="4333093at2"/>
<keyword evidence="2" id="KW-0614">Plasmid</keyword>
<organism evidence="2 3">
    <name type="scientific">Streptomyces globosus</name>
    <dbReference type="NCBI Taxonomy" id="68209"/>
    <lineage>
        <taxon>Bacteria</taxon>
        <taxon>Bacillati</taxon>
        <taxon>Actinomycetota</taxon>
        <taxon>Actinomycetes</taxon>
        <taxon>Kitasatosporales</taxon>
        <taxon>Streptomycetaceae</taxon>
        <taxon>Streptomyces</taxon>
    </lineage>
</organism>
<proteinExistence type="predicted"/>
<feature type="region of interest" description="Disordered" evidence="1">
    <location>
        <begin position="137"/>
        <end position="158"/>
    </location>
</feature>
<keyword evidence="3" id="KW-1185">Reference proteome</keyword>
<evidence type="ECO:0000256" key="1">
    <source>
        <dbReference type="SAM" id="MobiDB-lite"/>
    </source>
</evidence>
<feature type="compositionally biased region" description="Pro residues" evidence="1">
    <location>
        <begin position="1"/>
        <end position="38"/>
    </location>
</feature>
<evidence type="ECO:0000313" key="2">
    <source>
        <dbReference type="EMBL" id="AXE28149.1"/>
    </source>
</evidence>
<sequence>MSTSPPSGPPHPLGGQQPPPGSGFGPPPGPPPQQPWAFPPAAASPAAASAAPPMPAVPPFPPGAPSRRGGAGRTLAITAGVLVLLGVLAVPAQKVLGAVSTSAFPPAEHMLTVPQHLLGGRYTLTDDESAAMKEELAGEAVRRDPTIHDPRPAVGRYSGSAGKKTAVLSFSGLYGQFKHPEAVRDSILRGARTSEGAAEAGPPQLFRPAGSEVAVSCQVLTLTEEGAKSTVPVCAWGDGNTAAFVGWVLPDTVGRAPDAVDLAGFARLTLDVRAETRRPLSP</sequence>
<dbReference type="AlphaFoldDB" id="A0A344UB78"/>
<dbReference type="KEGG" id="sgz:C0216_32180"/>
<dbReference type="EMBL" id="CP030864">
    <property type="protein sequence ID" value="AXE28149.1"/>
    <property type="molecule type" value="Genomic_DNA"/>
</dbReference>
<feature type="compositionally biased region" description="Low complexity" evidence="1">
    <location>
        <begin position="39"/>
        <end position="51"/>
    </location>
</feature>
<dbReference type="RefSeq" id="WP_114059310.1">
    <property type="nucleotide sequence ID" value="NZ_CP030864.1"/>
</dbReference>
<name>A0A344UB78_9ACTN</name>
<gene>
    <name evidence="2" type="ORF">C0216_32180</name>
</gene>
<dbReference type="Proteomes" id="UP000252004">
    <property type="component" value="Plasmid unnamed2"/>
</dbReference>
<feature type="region of interest" description="Disordered" evidence="1">
    <location>
        <begin position="1"/>
        <end position="71"/>
    </location>
</feature>